<dbReference type="PANTHER" id="PTHR45801:SF87">
    <property type="entry name" value="OS03G0148900 PROTEIN"/>
    <property type="match status" value="1"/>
</dbReference>
<feature type="compositionally biased region" description="Basic and acidic residues" evidence="8">
    <location>
        <begin position="1"/>
        <end position="10"/>
    </location>
</feature>
<dbReference type="SUPFAM" id="SSF57667">
    <property type="entry name" value="beta-beta-alpha zinc fingers"/>
    <property type="match status" value="1"/>
</dbReference>
<reference evidence="9" key="1">
    <citation type="journal article" date="2013" name="Nature">
        <title>Draft genome of the wheat A-genome progenitor Triticum urartu.</title>
        <authorList>
            <person name="Ling H.Q."/>
            <person name="Zhao S."/>
            <person name="Liu D."/>
            <person name="Wang J."/>
            <person name="Sun H."/>
            <person name="Zhang C."/>
            <person name="Fan H."/>
            <person name="Li D."/>
            <person name="Dong L."/>
            <person name="Tao Y."/>
            <person name="Gao C."/>
            <person name="Wu H."/>
            <person name="Li Y."/>
            <person name="Cui Y."/>
            <person name="Guo X."/>
            <person name="Zheng S."/>
            <person name="Wang B."/>
            <person name="Yu K."/>
            <person name="Liang Q."/>
            <person name="Yang W."/>
            <person name="Lou X."/>
            <person name="Chen J."/>
            <person name="Feng M."/>
            <person name="Jian J."/>
            <person name="Zhang X."/>
            <person name="Luo G."/>
            <person name="Jiang Y."/>
            <person name="Liu J."/>
            <person name="Wang Z."/>
            <person name="Sha Y."/>
            <person name="Zhang B."/>
            <person name="Wu H."/>
            <person name="Tang D."/>
            <person name="Shen Q."/>
            <person name="Xue P."/>
            <person name="Zou S."/>
            <person name="Wang X."/>
            <person name="Liu X."/>
            <person name="Wang F."/>
            <person name="Yang Y."/>
            <person name="An X."/>
            <person name="Dong Z."/>
            <person name="Zhang K."/>
            <person name="Zhang X."/>
            <person name="Luo M.C."/>
            <person name="Dvorak J."/>
            <person name="Tong Y."/>
            <person name="Wang J."/>
            <person name="Yang H."/>
            <person name="Li Z."/>
            <person name="Wang D."/>
            <person name="Zhang A."/>
            <person name="Wang J."/>
        </authorList>
    </citation>
    <scope>NUCLEOTIDE SEQUENCE</scope>
</reference>
<dbReference type="InterPro" id="IPR036236">
    <property type="entry name" value="Znf_C2H2_sf"/>
</dbReference>
<evidence type="ECO:0000256" key="5">
    <source>
        <dbReference type="ARBA" id="ARBA00023015"/>
    </source>
</evidence>
<dbReference type="Gene3D" id="3.30.160.60">
    <property type="entry name" value="Classic Zinc Finger"/>
    <property type="match status" value="1"/>
</dbReference>
<evidence type="ECO:0000256" key="3">
    <source>
        <dbReference type="ARBA" id="ARBA00022771"/>
    </source>
</evidence>
<dbReference type="AlphaFoldDB" id="M8AXP7"/>
<evidence type="ECO:0000256" key="8">
    <source>
        <dbReference type="SAM" id="MobiDB-lite"/>
    </source>
</evidence>
<dbReference type="PANTHER" id="PTHR45801">
    <property type="entry name" value="OS07G0101800 PROTEIN"/>
    <property type="match status" value="1"/>
</dbReference>
<evidence type="ECO:0000256" key="4">
    <source>
        <dbReference type="ARBA" id="ARBA00022833"/>
    </source>
</evidence>
<name>M8AXP7_TRIUA</name>
<protein>
    <submittedName>
        <fullName evidence="9">Transcriptional regulator TAC1</fullName>
    </submittedName>
</protein>
<dbReference type="GO" id="GO:0005634">
    <property type="term" value="C:nucleus"/>
    <property type="evidence" value="ECO:0007669"/>
    <property type="project" value="UniProtKB-SubCell"/>
</dbReference>
<evidence type="ECO:0000256" key="7">
    <source>
        <dbReference type="ARBA" id="ARBA00023242"/>
    </source>
</evidence>
<evidence type="ECO:0000256" key="2">
    <source>
        <dbReference type="ARBA" id="ARBA00022723"/>
    </source>
</evidence>
<dbReference type="OMA" id="PKPYYEC"/>
<keyword evidence="2" id="KW-0479">Metal-binding</keyword>
<dbReference type="Pfam" id="PF13912">
    <property type="entry name" value="zf-C2H2_6"/>
    <property type="match status" value="1"/>
</dbReference>
<keyword evidence="4" id="KW-0862">Zinc</keyword>
<dbReference type="eggNOG" id="ENOG502S8N0">
    <property type="taxonomic scope" value="Eukaryota"/>
</dbReference>
<dbReference type="PROSITE" id="PS50157">
    <property type="entry name" value="ZINC_FINGER_C2H2_2"/>
    <property type="match status" value="1"/>
</dbReference>
<keyword evidence="5" id="KW-0805">Transcription regulation</keyword>
<comment type="subcellular location">
    <subcellularLocation>
        <location evidence="1">Nucleus</location>
    </subcellularLocation>
</comment>
<keyword evidence="3" id="KW-0863">Zinc-finger</keyword>
<feature type="compositionally biased region" description="Low complexity" evidence="8">
    <location>
        <begin position="16"/>
        <end position="35"/>
    </location>
</feature>
<dbReference type="GO" id="GO:0008270">
    <property type="term" value="F:zinc ion binding"/>
    <property type="evidence" value="ECO:0007669"/>
    <property type="project" value="UniProtKB-KW"/>
</dbReference>
<keyword evidence="7" id="KW-0539">Nucleus</keyword>
<accession>M8AXP7</accession>
<dbReference type="PROSITE" id="PS00028">
    <property type="entry name" value="ZINC_FINGER_C2H2_1"/>
    <property type="match status" value="1"/>
</dbReference>
<feature type="region of interest" description="Disordered" evidence="8">
    <location>
        <begin position="1"/>
        <end position="40"/>
    </location>
</feature>
<proteinExistence type="predicted"/>
<evidence type="ECO:0000256" key="1">
    <source>
        <dbReference type="ARBA" id="ARBA00004123"/>
    </source>
</evidence>
<feature type="region of interest" description="Disordered" evidence="8">
    <location>
        <begin position="173"/>
        <end position="203"/>
    </location>
</feature>
<gene>
    <name evidence="9" type="ORF">TRIUR3_28753</name>
</gene>
<feature type="region of interest" description="Disordered" evidence="8">
    <location>
        <begin position="142"/>
        <end position="161"/>
    </location>
</feature>
<feature type="region of interest" description="Disordered" evidence="8">
    <location>
        <begin position="75"/>
        <end position="98"/>
    </location>
</feature>
<dbReference type="STRING" id="4572.M8AXP7"/>
<evidence type="ECO:0000256" key="6">
    <source>
        <dbReference type="ARBA" id="ARBA00023163"/>
    </source>
</evidence>
<sequence length="245" mass="25154">MASGRNKEPKVGSGDEAASSAGPPGVAAAPPQGAEPGDDEAAAAVLAAAPTRPYYECVFCKRGFTTAQALGGHMNIHRRDRAKPSVRDAPSGTTTSASPNVECYNQYYSHCLPYPTVPPATATPMSTSGSFTLAYYQQQGTGNSTGVAHADASVNPSSASPRELSLFGAAARDRDLHGGGGDGSGVAPEGSDRQAVDGSENNRITTDAKASGISEFKFSNTQLGIFSGYTLQRPHGILTCVPMAI</sequence>
<dbReference type="InterPro" id="IPR013087">
    <property type="entry name" value="Znf_C2H2_type"/>
</dbReference>
<dbReference type="EMBL" id="KD038016">
    <property type="protein sequence ID" value="EMS65894.1"/>
    <property type="molecule type" value="Genomic_DNA"/>
</dbReference>
<dbReference type="InterPro" id="IPR052426">
    <property type="entry name" value="Plant_dev_regulator"/>
</dbReference>
<keyword evidence="6" id="KW-0804">Transcription</keyword>
<organism evidence="9">
    <name type="scientific">Triticum urartu</name>
    <name type="common">Red wild einkorn</name>
    <name type="synonym">Crithodium urartu</name>
    <dbReference type="NCBI Taxonomy" id="4572"/>
    <lineage>
        <taxon>Eukaryota</taxon>
        <taxon>Viridiplantae</taxon>
        <taxon>Streptophyta</taxon>
        <taxon>Embryophyta</taxon>
        <taxon>Tracheophyta</taxon>
        <taxon>Spermatophyta</taxon>
        <taxon>Magnoliopsida</taxon>
        <taxon>Liliopsida</taxon>
        <taxon>Poales</taxon>
        <taxon>Poaceae</taxon>
        <taxon>BOP clade</taxon>
        <taxon>Pooideae</taxon>
        <taxon>Triticodae</taxon>
        <taxon>Triticeae</taxon>
        <taxon>Triticinae</taxon>
        <taxon>Triticum</taxon>
    </lineage>
</organism>
<evidence type="ECO:0000313" key="9">
    <source>
        <dbReference type="EMBL" id="EMS65894.1"/>
    </source>
</evidence>